<dbReference type="InterPro" id="IPR036881">
    <property type="entry name" value="Glyco_hydro_3_C_sf"/>
</dbReference>
<dbReference type="Pfam" id="PF01915">
    <property type="entry name" value="Glyco_hydro_3_C"/>
    <property type="match status" value="1"/>
</dbReference>
<keyword evidence="7 15" id="KW-0732">Signal</keyword>
<evidence type="ECO:0000256" key="4">
    <source>
        <dbReference type="ARBA" id="ARBA00005336"/>
    </source>
</evidence>
<feature type="region of interest" description="Disordered" evidence="14">
    <location>
        <begin position="185"/>
        <end position="234"/>
    </location>
</feature>
<dbReference type="InterPro" id="IPR002772">
    <property type="entry name" value="Glyco_hydro_3_C"/>
</dbReference>
<protein>
    <recommendedName>
        <fullName evidence="5">beta-glucosidase</fullName>
        <ecNumber evidence="5">3.2.1.21</ecNumber>
    </recommendedName>
</protein>
<feature type="compositionally biased region" description="Gly residues" evidence="14">
    <location>
        <begin position="212"/>
        <end position="226"/>
    </location>
</feature>
<evidence type="ECO:0000256" key="14">
    <source>
        <dbReference type="SAM" id="MobiDB-lite"/>
    </source>
</evidence>
<evidence type="ECO:0000256" key="7">
    <source>
        <dbReference type="ARBA" id="ARBA00022729"/>
    </source>
</evidence>
<dbReference type="EMBL" id="ML978727">
    <property type="protein sequence ID" value="KAF2085892.1"/>
    <property type="molecule type" value="Genomic_DNA"/>
</dbReference>
<feature type="compositionally biased region" description="Low complexity" evidence="14">
    <location>
        <begin position="202"/>
        <end position="211"/>
    </location>
</feature>
<dbReference type="InterPro" id="IPR036962">
    <property type="entry name" value="Glyco_hydro_3_N_sf"/>
</dbReference>
<dbReference type="SMART" id="SM01217">
    <property type="entry name" value="Fn3_like"/>
    <property type="match status" value="1"/>
</dbReference>
<dbReference type="Proteomes" id="UP000799776">
    <property type="component" value="Unassembled WGS sequence"/>
</dbReference>
<dbReference type="Gene3D" id="3.20.20.300">
    <property type="entry name" value="Glycoside hydrolase, family 3, N-terminal domain"/>
    <property type="match status" value="1"/>
</dbReference>
<dbReference type="GO" id="GO:0005576">
    <property type="term" value="C:extracellular region"/>
    <property type="evidence" value="ECO:0007669"/>
    <property type="project" value="UniProtKB-SubCell"/>
</dbReference>
<keyword evidence="9" id="KW-0136">Cellulose degradation</keyword>
<dbReference type="Gene3D" id="3.40.50.1700">
    <property type="entry name" value="Glycoside hydrolase family 3 C-terminal domain"/>
    <property type="match status" value="1"/>
</dbReference>
<feature type="compositionally biased region" description="Gly residues" evidence="14">
    <location>
        <begin position="190"/>
        <end position="201"/>
    </location>
</feature>
<comment type="similarity">
    <text evidence="4">Belongs to the glycosyl hydrolase 3 family.</text>
</comment>
<keyword evidence="18" id="KW-1185">Reference proteome</keyword>
<proteinExistence type="inferred from homology"/>
<dbReference type="GO" id="GO:0008422">
    <property type="term" value="F:beta-glucosidase activity"/>
    <property type="evidence" value="ECO:0007669"/>
    <property type="project" value="UniProtKB-EC"/>
</dbReference>
<dbReference type="AlphaFoldDB" id="A0A9P4LVE7"/>
<keyword evidence="12" id="KW-0326">Glycosidase</keyword>
<evidence type="ECO:0000259" key="16">
    <source>
        <dbReference type="SMART" id="SM01217"/>
    </source>
</evidence>
<evidence type="ECO:0000256" key="6">
    <source>
        <dbReference type="ARBA" id="ARBA00022525"/>
    </source>
</evidence>
<dbReference type="InterPro" id="IPR013783">
    <property type="entry name" value="Ig-like_fold"/>
</dbReference>
<comment type="catalytic activity">
    <reaction evidence="1">
        <text>Hydrolysis of terminal, non-reducing beta-D-glucosyl residues with release of beta-D-glucose.</text>
        <dbReference type="EC" id="3.2.1.21"/>
    </reaction>
</comment>
<evidence type="ECO:0000256" key="2">
    <source>
        <dbReference type="ARBA" id="ARBA00004613"/>
    </source>
</evidence>
<dbReference type="SUPFAM" id="SSF51445">
    <property type="entry name" value="(Trans)glycosidases"/>
    <property type="match status" value="1"/>
</dbReference>
<dbReference type="Pfam" id="PF00933">
    <property type="entry name" value="Glyco_hydro_3"/>
    <property type="match status" value="2"/>
</dbReference>
<dbReference type="Gene3D" id="2.60.40.10">
    <property type="entry name" value="Immunoglobulins"/>
    <property type="match status" value="1"/>
</dbReference>
<feature type="domain" description="Fibronectin type III-like" evidence="16">
    <location>
        <begin position="708"/>
        <end position="777"/>
    </location>
</feature>
<comment type="subcellular location">
    <subcellularLocation>
        <location evidence="2">Secreted</location>
    </subcellularLocation>
</comment>
<dbReference type="InterPro" id="IPR026891">
    <property type="entry name" value="Fn3-like"/>
</dbReference>
<dbReference type="EC" id="3.2.1.21" evidence="5"/>
<name>A0A9P4LVE7_9PEZI</name>
<sequence length="790" mass="83253">MRPSIAYLSALSVLVSGISGYSTNYTSQLLSSGTIKLGDWQDAYDRAAAFVDTLNTTQKIELITGSSVSNFTALYHRDSGDSILDYFYVTTWPLSSSLAMTWDKEHFYQQYKALGDEFYAKGINVANGPVSEPLGRTPWGGRNGESFGPDSYLNGIAFGKAVKGYADAGVIAGAKHFLLNEQENNRTVSSGGGGGGGGGGSPPSSSGNSSSPGGGMSGGNGGGPGGSSSSSSSSLAYSANADDKTLHETYLWPFYDGVKSGLGAAMCSLQRVNETYACENQALIAGLLKTELGFPGLVFGDVGGQKTAFGSANAGMDFGDSSTWSESTMTVGLNNGSLTQARLTDMAVRNVLPSYYLNQQDGTFPSEAGLEDYVDARKNHSKIARNIAANSLVLLKNEGALPLKAPKSMAIFGTHAGPASAGPNDPLSVVGSDDVHQGHAATLGGSGIGSFAYLVDPHYALTGRVMEDGTQFRYLMNDTGYSSSSSSGTSGYSSGTGAAHTYTAYASDAEVCIVFLNAFSGEGADRGELYNTDQDAMVTSVASECNNTVVVINAVAARLVDNWIENENVTALLYGGMLGQESGFAITDVLYGDVNPSGKLTYTIAKNESDYNVGLCDTEICEFTEGNYIDYKYFDAYNVTPRYEFGYGLSYTTFTYSPSITAKKTNSTALSYKHASGAKAIGGREDLWDMVATVSASVTNTGSRPGAEVAQLYVKYPAAADEPVKQLRGFEKLSLGTGETGTAVFELRRRDLSYWDVEAQEWALASGTYEFLVGASSRDLKASTTLTLAF</sequence>
<feature type="signal peptide" evidence="15">
    <location>
        <begin position="1"/>
        <end position="20"/>
    </location>
</feature>
<evidence type="ECO:0000256" key="5">
    <source>
        <dbReference type="ARBA" id="ARBA00012744"/>
    </source>
</evidence>
<evidence type="ECO:0000313" key="17">
    <source>
        <dbReference type="EMBL" id="KAF2085892.1"/>
    </source>
</evidence>
<evidence type="ECO:0000256" key="1">
    <source>
        <dbReference type="ARBA" id="ARBA00000448"/>
    </source>
</evidence>
<keyword evidence="10" id="KW-0325">Glycoprotein</keyword>
<accession>A0A9P4LVE7</accession>
<evidence type="ECO:0000256" key="3">
    <source>
        <dbReference type="ARBA" id="ARBA00004987"/>
    </source>
</evidence>
<evidence type="ECO:0000256" key="8">
    <source>
        <dbReference type="ARBA" id="ARBA00022801"/>
    </source>
</evidence>
<gene>
    <name evidence="17" type="ORF">K490DRAFT_74776</name>
</gene>
<dbReference type="SUPFAM" id="SSF52279">
    <property type="entry name" value="Beta-D-glucan exohydrolase, C-terminal domain"/>
    <property type="match status" value="1"/>
</dbReference>
<evidence type="ECO:0000256" key="10">
    <source>
        <dbReference type="ARBA" id="ARBA00023180"/>
    </source>
</evidence>
<evidence type="ECO:0000256" key="13">
    <source>
        <dbReference type="ARBA" id="ARBA00023326"/>
    </source>
</evidence>
<dbReference type="Pfam" id="PF14310">
    <property type="entry name" value="Fn3-like"/>
    <property type="match status" value="1"/>
</dbReference>
<dbReference type="FunFam" id="2.60.40.10:FF:000757">
    <property type="entry name" value="Beta-glucosidase G"/>
    <property type="match status" value="1"/>
</dbReference>
<keyword evidence="13" id="KW-0624">Polysaccharide degradation</keyword>
<keyword evidence="6" id="KW-0964">Secreted</keyword>
<reference evidence="17" key="1">
    <citation type="journal article" date="2020" name="Stud. Mycol.">
        <title>101 Dothideomycetes genomes: a test case for predicting lifestyles and emergence of pathogens.</title>
        <authorList>
            <person name="Haridas S."/>
            <person name="Albert R."/>
            <person name="Binder M."/>
            <person name="Bloem J."/>
            <person name="Labutti K."/>
            <person name="Salamov A."/>
            <person name="Andreopoulos B."/>
            <person name="Baker S."/>
            <person name="Barry K."/>
            <person name="Bills G."/>
            <person name="Bluhm B."/>
            <person name="Cannon C."/>
            <person name="Castanera R."/>
            <person name="Culley D."/>
            <person name="Daum C."/>
            <person name="Ezra D."/>
            <person name="Gonzalez J."/>
            <person name="Henrissat B."/>
            <person name="Kuo A."/>
            <person name="Liang C."/>
            <person name="Lipzen A."/>
            <person name="Lutzoni F."/>
            <person name="Magnuson J."/>
            <person name="Mondo S."/>
            <person name="Nolan M."/>
            <person name="Ohm R."/>
            <person name="Pangilinan J."/>
            <person name="Park H.-J."/>
            <person name="Ramirez L."/>
            <person name="Alfaro M."/>
            <person name="Sun H."/>
            <person name="Tritt A."/>
            <person name="Yoshinaga Y."/>
            <person name="Zwiers L.-H."/>
            <person name="Turgeon B."/>
            <person name="Goodwin S."/>
            <person name="Spatafora J."/>
            <person name="Crous P."/>
            <person name="Grigoriev I."/>
        </authorList>
    </citation>
    <scope>NUCLEOTIDE SEQUENCE</scope>
    <source>
        <strain evidence="17">CBS 121410</strain>
    </source>
</reference>
<dbReference type="PANTHER" id="PTHR42715:SF14">
    <property type="entry name" value="BETA-GLUCOSIDASE D-RELATED"/>
    <property type="match status" value="1"/>
</dbReference>
<dbReference type="GO" id="GO:0030245">
    <property type="term" value="P:cellulose catabolic process"/>
    <property type="evidence" value="ECO:0007669"/>
    <property type="project" value="UniProtKB-KW"/>
</dbReference>
<dbReference type="InterPro" id="IPR050288">
    <property type="entry name" value="Cellulose_deg_GH3"/>
</dbReference>
<dbReference type="PANTHER" id="PTHR42715">
    <property type="entry name" value="BETA-GLUCOSIDASE"/>
    <property type="match status" value="1"/>
</dbReference>
<organism evidence="17 18">
    <name type="scientific">Saccharata proteae CBS 121410</name>
    <dbReference type="NCBI Taxonomy" id="1314787"/>
    <lineage>
        <taxon>Eukaryota</taxon>
        <taxon>Fungi</taxon>
        <taxon>Dikarya</taxon>
        <taxon>Ascomycota</taxon>
        <taxon>Pezizomycotina</taxon>
        <taxon>Dothideomycetes</taxon>
        <taxon>Dothideomycetes incertae sedis</taxon>
        <taxon>Botryosphaeriales</taxon>
        <taxon>Saccharataceae</taxon>
        <taxon>Saccharata</taxon>
    </lineage>
</organism>
<keyword evidence="8 17" id="KW-0378">Hydrolase</keyword>
<evidence type="ECO:0000256" key="15">
    <source>
        <dbReference type="SAM" id="SignalP"/>
    </source>
</evidence>
<keyword evidence="11" id="KW-0119">Carbohydrate metabolism</keyword>
<evidence type="ECO:0000256" key="12">
    <source>
        <dbReference type="ARBA" id="ARBA00023295"/>
    </source>
</evidence>
<comment type="pathway">
    <text evidence="3">Glycan metabolism; cellulose degradation.</text>
</comment>
<evidence type="ECO:0000256" key="9">
    <source>
        <dbReference type="ARBA" id="ARBA00023001"/>
    </source>
</evidence>
<evidence type="ECO:0000256" key="11">
    <source>
        <dbReference type="ARBA" id="ARBA00023277"/>
    </source>
</evidence>
<dbReference type="PRINTS" id="PR00133">
    <property type="entry name" value="GLHYDRLASE3"/>
</dbReference>
<dbReference type="InterPro" id="IPR001764">
    <property type="entry name" value="Glyco_hydro_3_N"/>
</dbReference>
<dbReference type="OrthoDB" id="416222at2759"/>
<dbReference type="InterPro" id="IPR017853">
    <property type="entry name" value="GH"/>
</dbReference>
<feature type="chain" id="PRO_5040172749" description="beta-glucosidase" evidence="15">
    <location>
        <begin position="21"/>
        <end position="790"/>
    </location>
</feature>
<comment type="caution">
    <text evidence="17">The sequence shown here is derived from an EMBL/GenBank/DDBJ whole genome shotgun (WGS) entry which is preliminary data.</text>
</comment>
<evidence type="ECO:0000313" key="18">
    <source>
        <dbReference type="Proteomes" id="UP000799776"/>
    </source>
</evidence>